<keyword evidence="3" id="KW-1185">Reference proteome</keyword>
<evidence type="ECO:0000313" key="2">
    <source>
        <dbReference type="EMBL" id="KAF2270856.1"/>
    </source>
</evidence>
<organism evidence="2 3">
    <name type="scientific">Lojkania enalia</name>
    <dbReference type="NCBI Taxonomy" id="147567"/>
    <lineage>
        <taxon>Eukaryota</taxon>
        <taxon>Fungi</taxon>
        <taxon>Dikarya</taxon>
        <taxon>Ascomycota</taxon>
        <taxon>Pezizomycotina</taxon>
        <taxon>Dothideomycetes</taxon>
        <taxon>Pleosporomycetidae</taxon>
        <taxon>Pleosporales</taxon>
        <taxon>Pleosporales incertae sedis</taxon>
        <taxon>Lojkania</taxon>
    </lineage>
</organism>
<dbReference type="Proteomes" id="UP000800093">
    <property type="component" value="Unassembled WGS sequence"/>
</dbReference>
<feature type="region of interest" description="Disordered" evidence="1">
    <location>
        <begin position="247"/>
        <end position="268"/>
    </location>
</feature>
<evidence type="ECO:0000313" key="3">
    <source>
        <dbReference type="Proteomes" id="UP000800093"/>
    </source>
</evidence>
<evidence type="ECO:0000256" key="1">
    <source>
        <dbReference type="SAM" id="MobiDB-lite"/>
    </source>
</evidence>
<protein>
    <submittedName>
        <fullName evidence="2">Uncharacterized protein</fullName>
    </submittedName>
</protein>
<gene>
    <name evidence="2" type="ORF">CC78DRAFT_563477</name>
</gene>
<dbReference type="EMBL" id="ML986578">
    <property type="protein sequence ID" value="KAF2270856.1"/>
    <property type="molecule type" value="Genomic_DNA"/>
</dbReference>
<reference evidence="3" key="1">
    <citation type="journal article" date="2020" name="Stud. Mycol.">
        <title>101 Dothideomycetes genomes: A test case for predicting lifestyles and emergence of pathogens.</title>
        <authorList>
            <person name="Haridas S."/>
            <person name="Albert R."/>
            <person name="Binder M."/>
            <person name="Bloem J."/>
            <person name="LaButti K."/>
            <person name="Salamov A."/>
            <person name="Andreopoulos B."/>
            <person name="Baker S."/>
            <person name="Barry K."/>
            <person name="Bills G."/>
            <person name="Bluhm B."/>
            <person name="Cannon C."/>
            <person name="Castanera R."/>
            <person name="Culley D."/>
            <person name="Daum C."/>
            <person name="Ezra D."/>
            <person name="Gonzalez J."/>
            <person name="Henrissat B."/>
            <person name="Kuo A."/>
            <person name="Liang C."/>
            <person name="Lipzen A."/>
            <person name="Lutzoni F."/>
            <person name="Magnuson J."/>
            <person name="Mondo S."/>
            <person name="Nolan M."/>
            <person name="Ohm R."/>
            <person name="Pangilinan J."/>
            <person name="Park H.-J."/>
            <person name="Ramirez L."/>
            <person name="Alfaro M."/>
            <person name="Sun H."/>
            <person name="Tritt A."/>
            <person name="Yoshinaga Y."/>
            <person name="Zwiers L.-H."/>
            <person name="Turgeon B."/>
            <person name="Goodwin S."/>
            <person name="Spatafora J."/>
            <person name="Crous P."/>
            <person name="Grigoriev I."/>
        </authorList>
    </citation>
    <scope>NUCLEOTIDE SEQUENCE [LARGE SCALE GENOMIC DNA]</scope>
    <source>
        <strain evidence="3">CBS 304.66</strain>
    </source>
</reference>
<proteinExistence type="predicted"/>
<sequence length="268" mass="29185">MYQASSITPESPRGQGIARWEIGSSGGEAVRRASGIVSYATRSLWAALRCSLVGVAMGRAGTRTSRGNWRSGAVWEIASAQAYDNWCEEAQSGRKVGGTGGRQWDFDDDPSPPPPATSRLFWLSGCRYVVRCVNGEAGSMSSRMARPNRGLDALALCSARARTYYQRLSNTVPLAEKKSIRVQQHVGSSTPTEASNCFAKPAIAARHAAIGQVRRSVWYLLPSVVRRGHTDSSSSAHFGAWKEQGEQYLSRHQGPRRQSAAKPWLSRG</sequence>
<accession>A0A9P4NCZ0</accession>
<dbReference type="AlphaFoldDB" id="A0A9P4NCZ0"/>
<comment type="caution">
    <text evidence="2">The sequence shown here is derived from an EMBL/GenBank/DDBJ whole genome shotgun (WGS) entry which is preliminary data.</text>
</comment>
<name>A0A9P4NCZ0_9PLEO</name>